<comment type="caution">
    <text evidence="1">The sequence shown here is derived from an EMBL/GenBank/DDBJ whole genome shotgun (WGS) entry which is preliminary data.</text>
</comment>
<dbReference type="EMBL" id="JAEPRE010000543">
    <property type="protein sequence ID" value="KAG2228365.1"/>
    <property type="molecule type" value="Genomic_DNA"/>
</dbReference>
<feature type="non-terminal residue" evidence="1">
    <location>
        <position position="1"/>
    </location>
</feature>
<dbReference type="Pfam" id="PF15011">
    <property type="entry name" value="CA109-like"/>
    <property type="match status" value="1"/>
</dbReference>
<gene>
    <name evidence="1" type="ORF">INT48_003053</name>
</gene>
<evidence type="ECO:0000313" key="1">
    <source>
        <dbReference type="EMBL" id="KAG2228365.1"/>
    </source>
</evidence>
<accession>A0A8H7VPL5</accession>
<dbReference type="PANTHER" id="PTHR15827">
    <property type="entry name" value="CYCLIN-DEPENDENT KINASE 2-INTERACTING PROTEIN"/>
    <property type="match status" value="1"/>
</dbReference>
<reference evidence="1" key="1">
    <citation type="submission" date="2021-01" db="EMBL/GenBank/DDBJ databases">
        <title>Metabolic potential, ecology and presence of endohyphal bacteria is reflected in genomic diversity of Mucoromycotina.</title>
        <authorList>
            <person name="Muszewska A."/>
            <person name="Okrasinska A."/>
            <person name="Steczkiewicz K."/>
            <person name="Drgas O."/>
            <person name="Orlowska M."/>
            <person name="Perlinska-Lenart U."/>
            <person name="Aleksandrzak-Piekarczyk T."/>
            <person name="Szatraj K."/>
            <person name="Zielenkiewicz U."/>
            <person name="Pilsyk S."/>
            <person name="Malc E."/>
            <person name="Mieczkowski P."/>
            <person name="Kruszewska J.S."/>
            <person name="Biernat P."/>
            <person name="Pawlowska J."/>
        </authorList>
    </citation>
    <scope>NUCLEOTIDE SEQUENCE</scope>
    <source>
        <strain evidence="1">WA0000018081</strain>
    </source>
</reference>
<sequence length="209" mass="24666">TCLYSVMTYNLGTLQRRLITLIEEFKRARDSWEEINSHAFPLANTLTNSVIQSRYVDEPQYWHPLLTMEFPNLIQKFDRKMQVLIEKQNESLCDLVEKMGKQYNKMQNQLRELCTLYDRTKATNEQVDMQPIFKTCSLNNYMQRMDILVKMYSMELETKRSLVSNGIKNILTREEGVVILSIWINQPSLVKSSLQEWVDICTTEMELSS</sequence>
<dbReference type="PANTHER" id="PTHR15827:SF2">
    <property type="entry name" value="CYCLIN-DEPENDENT KINASE 2-INTERACTING PROTEIN"/>
    <property type="match status" value="1"/>
</dbReference>
<evidence type="ECO:0000313" key="2">
    <source>
        <dbReference type="Proteomes" id="UP000613177"/>
    </source>
</evidence>
<keyword evidence="2" id="KW-1185">Reference proteome</keyword>
<dbReference type="Proteomes" id="UP000613177">
    <property type="component" value="Unassembled WGS sequence"/>
</dbReference>
<name>A0A8H7VPL5_9FUNG</name>
<organism evidence="1 2">
    <name type="scientific">Thamnidium elegans</name>
    <dbReference type="NCBI Taxonomy" id="101142"/>
    <lineage>
        <taxon>Eukaryota</taxon>
        <taxon>Fungi</taxon>
        <taxon>Fungi incertae sedis</taxon>
        <taxon>Mucoromycota</taxon>
        <taxon>Mucoromycotina</taxon>
        <taxon>Mucoromycetes</taxon>
        <taxon>Mucorales</taxon>
        <taxon>Mucorineae</taxon>
        <taxon>Mucoraceae</taxon>
        <taxon>Thamnidium</taxon>
    </lineage>
</organism>
<dbReference type="InterPro" id="IPR029159">
    <property type="entry name" value="CA109-like"/>
</dbReference>
<protein>
    <submittedName>
        <fullName evidence="1">Uncharacterized protein</fullName>
    </submittedName>
</protein>
<proteinExistence type="predicted"/>
<dbReference type="AlphaFoldDB" id="A0A8H7VPL5"/>